<sequence length="210" mass="24213">MIYILISIIVIALILIVFFISRKRTQSPITQPFKKEIDPLLIDINHIDQMEDGSEFEMYLYRLFLALNYKGVYKTIGKGDFGADLVFTDRSGIRNVIQAKRYSIDNHVGLDAVQQIYTSMRYYKAKKSIVITSSSFTGPSETLAGVNYVKLIDRHDLIKMIQLFKAGEIEKVKDIIEAEPRVILESWSEYTNDATEMKKDKKAEKMVLNR</sequence>
<dbReference type="GO" id="GO:0003677">
    <property type="term" value="F:DNA binding"/>
    <property type="evidence" value="ECO:0007669"/>
    <property type="project" value="InterPro"/>
</dbReference>
<evidence type="ECO:0000259" key="1">
    <source>
        <dbReference type="Pfam" id="PF04471"/>
    </source>
</evidence>
<keyword evidence="3" id="KW-1185">Reference proteome</keyword>
<dbReference type="InterPro" id="IPR052906">
    <property type="entry name" value="Type_IV_Methyl-Rstrct_Enzyme"/>
</dbReference>
<dbReference type="RefSeq" id="WP_174769203.1">
    <property type="nucleotide sequence ID" value="NZ_BJMH01000006.1"/>
</dbReference>
<reference evidence="2 3" key="1">
    <citation type="submission" date="2019-06" db="EMBL/GenBank/DDBJ databases">
        <title>Whole genome shotgun sequence of Brevibacillus parabrevis NBRC 12334.</title>
        <authorList>
            <person name="Hosoyama A."/>
            <person name="Uohara A."/>
            <person name="Ohji S."/>
            <person name="Ichikawa N."/>
        </authorList>
    </citation>
    <scope>NUCLEOTIDE SEQUENCE [LARGE SCALE GENOMIC DNA]</scope>
    <source>
        <strain evidence="2 3">NBRC 12334</strain>
    </source>
</reference>
<dbReference type="InterPro" id="IPR007560">
    <property type="entry name" value="Restrct_endonuc_IV_Mrr"/>
</dbReference>
<evidence type="ECO:0000313" key="2">
    <source>
        <dbReference type="EMBL" id="GEB32177.1"/>
    </source>
</evidence>
<dbReference type="GO" id="GO:0015666">
    <property type="term" value="F:restriction endodeoxyribonuclease activity"/>
    <property type="evidence" value="ECO:0007669"/>
    <property type="project" value="TreeGrafter"/>
</dbReference>
<dbReference type="GO" id="GO:0009307">
    <property type="term" value="P:DNA restriction-modification system"/>
    <property type="evidence" value="ECO:0007669"/>
    <property type="project" value="InterPro"/>
</dbReference>
<protein>
    <recommendedName>
        <fullName evidence="1">Restriction endonuclease type IV Mrr domain-containing protein</fullName>
    </recommendedName>
</protein>
<dbReference type="AlphaFoldDB" id="A0A4Y3PFQ4"/>
<dbReference type="PANTHER" id="PTHR30015:SF6">
    <property type="entry name" value="SLL1429 PROTEIN"/>
    <property type="match status" value="1"/>
</dbReference>
<dbReference type="InterPro" id="IPR011856">
    <property type="entry name" value="tRNA_endonuc-like_dom_sf"/>
</dbReference>
<feature type="domain" description="Restriction endonuclease type IV Mrr" evidence="1">
    <location>
        <begin position="52"/>
        <end position="161"/>
    </location>
</feature>
<evidence type="ECO:0000313" key="3">
    <source>
        <dbReference type="Proteomes" id="UP000316882"/>
    </source>
</evidence>
<dbReference type="Proteomes" id="UP000316882">
    <property type="component" value="Unassembled WGS sequence"/>
</dbReference>
<proteinExistence type="predicted"/>
<gene>
    <name evidence="2" type="ORF">BPA01_17570</name>
</gene>
<organism evidence="2 3">
    <name type="scientific">Brevibacillus parabrevis</name>
    <dbReference type="NCBI Taxonomy" id="54914"/>
    <lineage>
        <taxon>Bacteria</taxon>
        <taxon>Bacillati</taxon>
        <taxon>Bacillota</taxon>
        <taxon>Bacilli</taxon>
        <taxon>Bacillales</taxon>
        <taxon>Paenibacillaceae</taxon>
        <taxon>Brevibacillus</taxon>
    </lineage>
</organism>
<comment type="caution">
    <text evidence="2">The sequence shown here is derived from an EMBL/GenBank/DDBJ whole genome shotgun (WGS) entry which is preliminary data.</text>
</comment>
<dbReference type="Gene3D" id="3.40.1350.10">
    <property type="match status" value="1"/>
</dbReference>
<dbReference type="InterPro" id="IPR011335">
    <property type="entry name" value="Restrct_endonuc-II-like"/>
</dbReference>
<dbReference type="Pfam" id="PF04471">
    <property type="entry name" value="Mrr_cat"/>
    <property type="match status" value="1"/>
</dbReference>
<name>A0A4Y3PFQ4_BREPA</name>
<accession>A0A4Y3PFQ4</accession>
<dbReference type="SUPFAM" id="SSF52980">
    <property type="entry name" value="Restriction endonuclease-like"/>
    <property type="match status" value="1"/>
</dbReference>
<dbReference type="PANTHER" id="PTHR30015">
    <property type="entry name" value="MRR RESTRICTION SYSTEM PROTEIN"/>
    <property type="match status" value="1"/>
</dbReference>
<dbReference type="EMBL" id="BJMH01000006">
    <property type="protein sequence ID" value="GEB32177.1"/>
    <property type="molecule type" value="Genomic_DNA"/>
</dbReference>